<dbReference type="OrthoDB" id="10255344at2759"/>
<gene>
    <name evidence="2" type="ORF">CY34DRAFT_115994</name>
</gene>
<dbReference type="AlphaFoldDB" id="A0A0D0B675"/>
<evidence type="ECO:0000313" key="3">
    <source>
        <dbReference type="Proteomes" id="UP000054485"/>
    </source>
</evidence>
<proteinExistence type="predicted"/>
<name>A0A0D0B675_9AGAM</name>
<evidence type="ECO:0000313" key="2">
    <source>
        <dbReference type="EMBL" id="KIK49516.1"/>
    </source>
</evidence>
<accession>A0A0D0B675</accession>
<dbReference type="HOGENOM" id="CLU_897643_0_0_1"/>
<dbReference type="InParanoid" id="A0A0D0B675"/>
<sequence length="310" mass="34503">MRRRCHPSDGNWTQSVRNLNFMTLSLNWKRKIVKWISYCKASALKLKTMTIGYWSKRIHLRFPHLDSHYDRALKANKKLTTKVEALTRKVQNLQSKLASAKESAQTPPANLAAPSAQTPPPPIVPPVSRVSVFTDTKPTLGRDRPMSNTPAAFRSQTPERKSMQSGMAQTGLPEEEVPTSAGKKRRAPDHDDRETVPPEGRYTSDSDMQPATTPRLRKTLHSSRSGFTPVRSARTIISLPSPGRRATTTISDVTNSPRSTSDPQTSRNSSKRTWLGKIRGGVPQSNNPGSRVVSSRVNVFEKMPDNPRSS</sequence>
<feature type="compositionally biased region" description="Polar residues" evidence="1">
    <location>
        <begin position="246"/>
        <end position="272"/>
    </location>
</feature>
<dbReference type="Proteomes" id="UP000054485">
    <property type="component" value="Unassembled WGS sequence"/>
</dbReference>
<reference evidence="3" key="2">
    <citation type="submission" date="2015-01" db="EMBL/GenBank/DDBJ databases">
        <title>Evolutionary Origins and Diversification of the Mycorrhizal Mutualists.</title>
        <authorList>
            <consortium name="DOE Joint Genome Institute"/>
            <consortium name="Mycorrhizal Genomics Consortium"/>
            <person name="Kohler A."/>
            <person name="Kuo A."/>
            <person name="Nagy L.G."/>
            <person name="Floudas D."/>
            <person name="Copeland A."/>
            <person name="Barry K.W."/>
            <person name="Cichocki N."/>
            <person name="Veneault-Fourrey C."/>
            <person name="LaButti K."/>
            <person name="Lindquist E.A."/>
            <person name="Lipzen A."/>
            <person name="Lundell T."/>
            <person name="Morin E."/>
            <person name="Murat C."/>
            <person name="Riley R."/>
            <person name="Ohm R."/>
            <person name="Sun H."/>
            <person name="Tunlid A."/>
            <person name="Henrissat B."/>
            <person name="Grigoriev I.V."/>
            <person name="Hibbett D.S."/>
            <person name="Martin F."/>
        </authorList>
    </citation>
    <scope>NUCLEOTIDE SEQUENCE [LARGE SCALE GENOMIC DNA]</scope>
    <source>
        <strain evidence="3">UH-Slu-Lm8-n1</strain>
    </source>
</reference>
<feature type="compositionally biased region" description="Polar residues" evidence="1">
    <location>
        <begin position="283"/>
        <end position="297"/>
    </location>
</feature>
<feature type="compositionally biased region" description="Polar residues" evidence="1">
    <location>
        <begin position="203"/>
        <end position="212"/>
    </location>
</feature>
<evidence type="ECO:0000256" key="1">
    <source>
        <dbReference type="SAM" id="MobiDB-lite"/>
    </source>
</evidence>
<feature type="compositionally biased region" description="Polar residues" evidence="1">
    <location>
        <begin position="96"/>
        <end position="108"/>
    </location>
</feature>
<protein>
    <submittedName>
        <fullName evidence="2">Uncharacterized protein</fullName>
    </submittedName>
</protein>
<dbReference type="EMBL" id="KN835132">
    <property type="protein sequence ID" value="KIK49516.1"/>
    <property type="molecule type" value="Genomic_DNA"/>
</dbReference>
<reference evidence="2 3" key="1">
    <citation type="submission" date="2014-04" db="EMBL/GenBank/DDBJ databases">
        <authorList>
            <consortium name="DOE Joint Genome Institute"/>
            <person name="Kuo A."/>
            <person name="Ruytinx J."/>
            <person name="Rineau F."/>
            <person name="Colpaert J."/>
            <person name="Kohler A."/>
            <person name="Nagy L.G."/>
            <person name="Floudas D."/>
            <person name="Copeland A."/>
            <person name="Barry K.W."/>
            <person name="Cichocki N."/>
            <person name="Veneault-Fourrey C."/>
            <person name="LaButti K."/>
            <person name="Lindquist E.A."/>
            <person name="Lipzen A."/>
            <person name="Lundell T."/>
            <person name="Morin E."/>
            <person name="Murat C."/>
            <person name="Sun H."/>
            <person name="Tunlid A."/>
            <person name="Henrissat B."/>
            <person name="Grigoriev I.V."/>
            <person name="Hibbett D.S."/>
            <person name="Martin F."/>
            <person name="Nordberg H.P."/>
            <person name="Cantor M.N."/>
            <person name="Hua S.X."/>
        </authorList>
    </citation>
    <scope>NUCLEOTIDE SEQUENCE [LARGE SCALE GENOMIC DNA]</scope>
    <source>
        <strain evidence="2 3">UH-Slu-Lm8-n1</strain>
    </source>
</reference>
<keyword evidence="3" id="KW-1185">Reference proteome</keyword>
<organism evidence="2 3">
    <name type="scientific">Suillus luteus UH-Slu-Lm8-n1</name>
    <dbReference type="NCBI Taxonomy" id="930992"/>
    <lineage>
        <taxon>Eukaryota</taxon>
        <taxon>Fungi</taxon>
        <taxon>Dikarya</taxon>
        <taxon>Basidiomycota</taxon>
        <taxon>Agaricomycotina</taxon>
        <taxon>Agaricomycetes</taxon>
        <taxon>Agaricomycetidae</taxon>
        <taxon>Boletales</taxon>
        <taxon>Suillineae</taxon>
        <taxon>Suillaceae</taxon>
        <taxon>Suillus</taxon>
    </lineage>
</organism>
<feature type="compositionally biased region" description="Polar residues" evidence="1">
    <location>
        <begin position="146"/>
        <end position="156"/>
    </location>
</feature>
<feature type="region of interest" description="Disordered" evidence="1">
    <location>
        <begin position="96"/>
        <end position="310"/>
    </location>
</feature>